<feature type="region of interest" description="Disordered" evidence="4">
    <location>
        <begin position="1"/>
        <end position="22"/>
    </location>
</feature>
<feature type="domain" description="HTH gntR-type" evidence="5">
    <location>
        <begin position="23"/>
        <end position="91"/>
    </location>
</feature>
<dbReference type="OrthoDB" id="2530535at2"/>
<feature type="compositionally biased region" description="Low complexity" evidence="4">
    <location>
        <begin position="1"/>
        <end position="18"/>
    </location>
</feature>
<dbReference type="SMART" id="SM00345">
    <property type="entry name" value="HTH_GNTR"/>
    <property type="match status" value="1"/>
</dbReference>
<evidence type="ECO:0000256" key="3">
    <source>
        <dbReference type="ARBA" id="ARBA00023163"/>
    </source>
</evidence>
<keyword evidence="1" id="KW-0805">Transcription regulation</keyword>
<evidence type="ECO:0000256" key="2">
    <source>
        <dbReference type="ARBA" id="ARBA00023125"/>
    </source>
</evidence>
<dbReference type="PANTHER" id="PTHR44846">
    <property type="entry name" value="MANNOSYL-D-GLYCERATE TRANSPORT/METABOLISM SYSTEM REPRESSOR MNGR-RELATED"/>
    <property type="match status" value="1"/>
</dbReference>
<dbReference type="InterPro" id="IPR028978">
    <property type="entry name" value="Chorismate_lyase_/UTRA_dom_sf"/>
</dbReference>
<dbReference type="Pfam" id="PF00392">
    <property type="entry name" value="GntR"/>
    <property type="match status" value="1"/>
</dbReference>
<dbReference type="GO" id="GO:0003700">
    <property type="term" value="F:DNA-binding transcription factor activity"/>
    <property type="evidence" value="ECO:0007669"/>
    <property type="project" value="InterPro"/>
</dbReference>
<evidence type="ECO:0000313" key="6">
    <source>
        <dbReference type="EMBL" id="PPC76898.1"/>
    </source>
</evidence>
<dbReference type="InterPro" id="IPR050679">
    <property type="entry name" value="Bact_HTH_transcr_reg"/>
</dbReference>
<dbReference type="PANTHER" id="PTHR44846:SF1">
    <property type="entry name" value="MANNOSYL-D-GLYCERATE TRANSPORT_METABOLISM SYSTEM REPRESSOR MNGR-RELATED"/>
    <property type="match status" value="1"/>
</dbReference>
<dbReference type="InterPro" id="IPR036388">
    <property type="entry name" value="WH-like_DNA-bd_sf"/>
</dbReference>
<dbReference type="Pfam" id="PF07702">
    <property type="entry name" value="UTRA"/>
    <property type="match status" value="1"/>
</dbReference>
<reference evidence="6 7" key="1">
    <citation type="submission" date="2018-02" db="EMBL/GenBank/DDBJ databases">
        <title>novel marine gammaproteobacteria from coastal saline agro ecosystem.</title>
        <authorList>
            <person name="Krishnan R."/>
            <person name="Ramesh Kumar N."/>
        </authorList>
    </citation>
    <scope>NUCLEOTIDE SEQUENCE [LARGE SCALE GENOMIC DNA]</scope>
    <source>
        <strain evidence="6 7">228</strain>
    </source>
</reference>
<comment type="caution">
    <text evidence="6">The sequence shown here is derived from an EMBL/GenBank/DDBJ whole genome shotgun (WGS) entry which is preliminary data.</text>
</comment>
<dbReference type="Gene3D" id="1.10.10.10">
    <property type="entry name" value="Winged helix-like DNA-binding domain superfamily/Winged helix DNA-binding domain"/>
    <property type="match status" value="1"/>
</dbReference>
<dbReference type="CDD" id="cd07377">
    <property type="entry name" value="WHTH_GntR"/>
    <property type="match status" value="1"/>
</dbReference>
<gene>
    <name evidence="6" type="ORF">C4K68_13210</name>
</gene>
<dbReference type="SUPFAM" id="SSF64288">
    <property type="entry name" value="Chorismate lyase-like"/>
    <property type="match status" value="1"/>
</dbReference>
<protein>
    <submittedName>
        <fullName evidence="6">GntR family transcriptional regulator</fullName>
    </submittedName>
</protein>
<name>A0A2S5KQ55_9PROT</name>
<sequence length="254" mass="28245">MESSAASPTQSAATSPSSGPQYQPLYKQVQQLITQYIIEGRWKAGEMLPSEFQLADLFGVSQGTVRKALNAMTDEHILFRRQGVGTFVSEHTLQQTLFHFFHIVADGGTPELPNAQLRGMSKIAADQRIAAALNLTEGSPVIRIDRLRAMHGKPCIREEILLPHALFGDLHLLPELPHSLYHFYQQQYQVNVHKACDRIKADLANADDAAALDIPPGAPVLVVERIAKALDGKPVEYRTSRVRSDDFHYLVELN</sequence>
<evidence type="ECO:0000313" key="7">
    <source>
        <dbReference type="Proteomes" id="UP000238196"/>
    </source>
</evidence>
<dbReference type="PROSITE" id="PS50949">
    <property type="entry name" value="HTH_GNTR"/>
    <property type="match status" value="1"/>
</dbReference>
<evidence type="ECO:0000259" key="5">
    <source>
        <dbReference type="PROSITE" id="PS50949"/>
    </source>
</evidence>
<dbReference type="InterPro" id="IPR011663">
    <property type="entry name" value="UTRA"/>
</dbReference>
<dbReference type="InterPro" id="IPR000524">
    <property type="entry name" value="Tscrpt_reg_HTH_GntR"/>
</dbReference>
<proteinExistence type="predicted"/>
<keyword evidence="2" id="KW-0238">DNA-binding</keyword>
<dbReference type="SMART" id="SM00866">
    <property type="entry name" value="UTRA"/>
    <property type="match status" value="1"/>
</dbReference>
<dbReference type="GO" id="GO:0003677">
    <property type="term" value="F:DNA binding"/>
    <property type="evidence" value="ECO:0007669"/>
    <property type="project" value="UniProtKB-KW"/>
</dbReference>
<evidence type="ECO:0000256" key="4">
    <source>
        <dbReference type="SAM" id="MobiDB-lite"/>
    </source>
</evidence>
<dbReference type="SUPFAM" id="SSF46785">
    <property type="entry name" value="Winged helix' DNA-binding domain"/>
    <property type="match status" value="1"/>
</dbReference>
<dbReference type="EMBL" id="PRLP01000038">
    <property type="protein sequence ID" value="PPC76898.1"/>
    <property type="molecule type" value="Genomic_DNA"/>
</dbReference>
<keyword evidence="3" id="KW-0804">Transcription</keyword>
<dbReference type="GO" id="GO:0045892">
    <property type="term" value="P:negative regulation of DNA-templated transcription"/>
    <property type="evidence" value="ECO:0007669"/>
    <property type="project" value="TreeGrafter"/>
</dbReference>
<dbReference type="Gene3D" id="3.40.1410.10">
    <property type="entry name" value="Chorismate lyase-like"/>
    <property type="match status" value="1"/>
</dbReference>
<evidence type="ECO:0000256" key="1">
    <source>
        <dbReference type="ARBA" id="ARBA00023015"/>
    </source>
</evidence>
<dbReference type="AlphaFoldDB" id="A0A2S5KQ55"/>
<dbReference type="PRINTS" id="PR00035">
    <property type="entry name" value="HTHGNTR"/>
</dbReference>
<dbReference type="InterPro" id="IPR036390">
    <property type="entry name" value="WH_DNA-bd_sf"/>
</dbReference>
<accession>A0A2S5KQ55</accession>
<dbReference type="Proteomes" id="UP000238196">
    <property type="component" value="Unassembled WGS sequence"/>
</dbReference>
<organism evidence="6 7">
    <name type="scientific">Proteobacteria bacterium 228</name>
    <dbReference type="NCBI Taxonomy" id="2083153"/>
    <lineage>
        <taxon>Bacteria</taxon>
        <taxon>Pseudomonadati</taxon>
        <taxon>Pseudomonadota</taxon>
    </lineage>
</organism>